<dbReference type="PANTHER" id="PTHR11655">
    <property type="entry name" value="60S/50S RIBOSOMAL PROTEIN L6/L9"/>
    <property type="match status" value="1"/>
</dbReference>
<dbReference type="InterPro" id="IPR002358">
    <property type="entry name" value="Ribosomal_uL6_CS"/>
</dbReference>
<dbReference type="FunFam" id="3.90.930.12:FF:000002">
    <property type="entry name" value="50S ribosomal protein L6"/>
    <property type="match status" value="1"/>
</dbReference>
<evidence type="ECO:0000256" key="3">
    <source>
        <dbReference type="ARBA" id="ARBA00022884"/>
    </source>
</evidence>
<dbReference type="GO" id="GO:0019843">
    <property type="term" value="F:rRNA binding"/>
    <property type="evidence" value="ECO:0007669"/>
    <property type="project" value="UniProtKB-UniRule"/>
</dbReference>
<dbReference type="SUPFAM" id="SSF56053">
    <property type="entry name" value="Ribosomal protein L6"/>
    <property type="match status" value="2"/>
</dbReference>
<evidence type="ECO:0000313" key="10">
    <source>
        <dbReference type="EMBL" id="AJE02547.1"/>
    </source>
</evidence>
<evidence type="ECO:0000259" key="9">
    <source>
        <dbReference type="Pfam" id="PF00347"/>
    </source>
</evidence>
<dbReference type="PRINTS" id="PR00059">
    <property type="entry name" value="RIBOSOMALL6"/>
</dbReference>
<evidence type="ECO:0000256" key="1">
    <source>
        <dbReference type="ARBA" id="ARBA00009356"/>
    </source>
</evidence>
<feature type="domain" description="Large ribosomal subunit protein uL6 alpha-beta" evidence="9">
    <location>
        <begin position="11"/>
        <end position="82"/>
    </location>
</feature>
<dbReference type="Proteomes" id="UP000057609">
    <property type="component" value="Chromosome"/>
</dbReference>
<evidence type="ECO:0000256" key="5">
    <source>
        <dbReference type="ARBA" id="ARBA00023274"/>
    </source>
</evidence>
<keyword evidence="2 6" id="KW-0699">rRNA-binding</keyword>
<evidence type="ECO:0000313" key="11">
    <source>
        <dbReference type="Proteomes" id="UP000057609"/>
    </source>
</evidence>
<dbReference type="InterPro" id="IPR036789">
    <property type="entry name" value="Ribosomal_uL6-like_a/b-dom_sf"/>
</dbReference>
<keyword evidence="3 6" id="KW-0694">RNA-binding</keyword>
<dbReference type="STRING" id="345632.GPICK_03400"/>
<dbReference type="InterPro" id="IPR020040">
    <property type="entry name" value="Ribosomal_uL6_a/b-dom"/>
</dbReference>
<evidence type="ECO:0000256" key="2">
    <source>
        <dbReference type="ARBA" id="ARBA00022730"/>
    </source>
</evidence>
<dbReference type="Pfam" id="PF00347">
    <property type="entry name" value="Ribosomal_L6"/>
    <property type="match status" value="2"/>
</dbReference>
<evidence type="ECO:0000256" key="6">
    <source>
        <dbReference type="HAMAP-Rule" id="MF_01365"/>
    </source>
</evidence>
<organism evidence="10 11">
    <name type="scientific">Geobacter pickeringii</name>
    <dbReference type="NCBI Taxonomy" id="345632"/>
    <lineage>
        <taxon>Bacteria</taxon>
        <taxon>Pseudomonadati</taxon>
        <taxon>Thermodesulfobacteriota</taxon>
        <taxon>Desulfuromonadia</taxon>
        <taxon>Geobacterales</taxon>
        <taxon>Geobacteraceae</taxon>
        <taxon>Geobacter</taxon>
    </lineage>
</organism>
<dbReference type="KEGG" id="gpi:GPICK_03400"/>
<dbReference type="EMBL" id="CP009788">
    <property type="protein sequence ID" value="AJE02547.1"/>
    <property type="molecule type" value="Genomic_DNA"/>
</dbReference>
<feature type="domain" description="Large ribosomal subunit protein uL6 alpha-beta" evidence="9">
    <location>
        <begin position="91"/>
        <end position="164"/>
    </location>
</feature>
<reference evidence="10 11" key="1">
    <citation type="journal article" date="2015" name="Genome Announc.">
        <title>Complete Genome of Geobacter pickeringii G13T, a Metal-Reducing Isolate from Sedimentary Kaolin Deposits.</title>
        <authorList>
            <person name="Badalamenti J.P."/>
            <person name="Bond D.R."/>
        </authorList>
    </citation>
    <scope>NUCLEOTIDE SEQUENCE [LARGE SCALE GENOMIC DNA]</scope>
    <source>
        <strain evidence="10 11">G13</strain>
    </source>
</reference>
<dbReference type="AlphaFoldDB" id="A0A0B5B7J6"/>
<dbReference type="GO" id="GO:0002181">
    <property type="term" value="P:cytoplasmic translation"/>
    <property type="evidence" value="ECO:0007669"/>
    <property type="project" value="TreeGrafter"/>
</dbReference>
<comment type="similarity">
    <text evidence="1 6 7">Belongs to the universal ribosomal protein uL6 family.</text>
</comment>
<dbReference type="HAMAP" id="MF_01365_B">
    <property type="entry name" value="Ribosomal_uL6_B"/>
    <property type="match status" value="1"/>
</dbReference>
<protein>
    <recommendedName>
        <fullName evidence="6">Large ribosomal subunit protein uL6</fullName>
    </recommendedName>
</protein>
<dbReference type="GO" id="GO:0022625">
    <property type="term" value="C:cytosolic large ribosomal subunit"/>
    <property type="evidence" value="ECO:0007669"/>
    <property type="project" value="UniProtKB-UniRule"/>
</dbReference>
<evidence type="ECO:0000256" key="7">
    <source>
        <dbReference type="RuleBase" id="RU003869"/>
    </source>
</evidence>
<comment type="function">
    <text evidence="6 8">This protein binds to the 23S rRNA, and is important in its secondary structure. It is located near the subunit interface in the base of the L7/L12 stalk, and near the tRNA binding site of the peptidyltransferase center.</text>
</comment>
<proteinExistence type="inferred from homology"/>
<evidence type="ECO:0000256" key="4">
    <source>
        <dbReference type="ARBA" id="ARBA00022980"/>
    </source>
</evidence>
<dbReference type="HOGENOM" id="CLU_065464_1_2_7"/>
<dbReference type="RefSeq" id="WP_039740517.1">
    <property type="nucleotide sequence ID" value="NZ_CP009788.1"/>
</dbReference>
<dbReference type="InterPro" id="IPR000702">
    <property type="entry name" value="Ribosomal_uL6-like"/>
</dbReference>
<keyword evidence="11" id="KW-1185">Reference proteome</keyword>
<dbReference type="PROSITE" id="PS00525">
    <property type="entry name" value="RIBOSOMAL_L6_1"/>
    <property type="match status" value="1"/>
</dbReference>
<keyword evidence="5 6" id="KW-0687">Ribonucleoprotein</keyword>
<dbReference type="FunFam" id="3.90.930.12:FF:000001">
    <property type="entry name" value="50S ribosomal protein L6"/>
    <property type="match status" value="1"/>
</dbReference>
<dbReference type="NCBIfam" id="TIGR03654">
    <property type="entry name" value="L6_bact"/>
    <property type="match status" value="1"/>
</dbReference>
<dbReference type="PIRSF" id="PIRSF002162">
    <property type="entry name" value="Ribosomal_L6"/>
    <property type="match status" value="1"/>
</dbReference>
<evidence type="ECO:0000256" key="8">
    <source>
        <dbReference type="RuleBase" id="RU003870"/>
    </source>
</evidence>
<keyword evidence="4 6" id="KW-0689">Ribosomal protein</keyword>
<dbReference type="Gene3D" id="3.90.930.12">
    <property type="entry name" value="Ribosomal protein L6, alpha-beta domain"/>
    <property type="match status" value="2"/>
</dbReference>
<comment type="subunit">
    <text evidence="6">Part of the 50S ribosomal subunit.</text>
</comment>
<name>A0A0B5B7J6_9BACT</name>
<dbReference type="InterPro" id="IPR019906">
    <property type="entry name" value="Ribosomal_uL6_bac-type"/>
</dbReference>
<gene>
    <name evidence="6" type="primary">rplF</name>
    <name evidence="10" type="ORF">GPICK_03400</name>
</gene>
<dbReference type="GO" id="GO:0003735">
    <property type="term" value="F:structural constituent of ribosome"/>
    <property type="evidence" value="ECO:0007669"/>
    <property type="project" value="UniProtKB-UniRule"/>
</dbReference>
<sequence length="179" mass="19354">MSRIGKRPIEIPSGVKLTLSDTILKVEGPKGALTRQLMDGVALEITDKSVSVNRADEGLKSRAAHGLTRTLVNNMVVGVTKGFEKALEINGVGYRAEAKGDVLNLSLGYSHPINFNLPKGITVEVDKMTKILVKGIDKELVGQTAAKIRDFRGPEPYKGKGIKYADEKILRKAGKTGKK</sequence>
<dbReference type="OrthoDB" id="9805007at2"/>
<dbReference type="PANTHER" id="PTHR11655:SF14">
    <property type="entry name" value="LARGE RIBOSOMAL SUBUNIT PROTEIN UL6M"/>
    <property type="match status" value="1"/>
</dbReference>
<accession>A0A0B5B7J6</accession>